<name>A0AA47N1L0_MERPO</name>
<accession>A0AA47N1L0</accession>
<evidence type="ECO:0000313" key="1">
    <source>
        <dbReference type="EMBL" id="KAK0150009.1"/>
    </source>
</evidence>
<proteinExistence type="predicted"/>
<dbReference type="PANTHER" id="PTHR47510">
    <property type="entry name" value="REVERSE TRANSCRIPTASE DOMAIN-CONTAINING PROTEIN"/>
    <property type="match status" value="1"/>
</dbReference>
<dbReference type="Proteomes" id="UP001174136">
    <property type="component" value="Unassembled WGS sequence"/>
</dbReference>
<protein>
    <submittedName>
        <fullName evidence="1">Uncharacterized protein</fullName>
    </submittedName>
</protein>
<dbReference type="EMBL" id="JAOPHQ010001706">
    <property type="protein sequence ID" value="KAK0150009.1"/>
    <property type="molecule type" value="Genomic_DNA"/>
</dbReference>
<dbReference type="Gene3D" id="3.60.10.10">
    <property type="entry name" value="Endonuclease/exonuclease/phosphatase"/>
    <property type="match status" value="1"/>
</dbReference>
<evidence type="ECO:0000313" key="2">
    <source>
        <dbReference type="Proteomes" id="UP001174136"/>
    </source>
</evidence>
<gene>
    <name evidence="1" type="ORF">N1851_009244</name>
</gene>
<dbReference type="PANTHER" id="PTHR47510:SF3">
    <property type="entry name" value="ENDO_EXONUCLEASE_PHOSPHATASE DOMAIN-CONTAINING PROTEIN"/>
    <property type="match status" value="1"/>
</dbReference>
<dbReference type="InterPro" id="IPR036691">
    <property type="entry name" value="Endo/exonu/phosph_ase_sf"/>
</dbReference>
<sequence>MSLSHIPLPSIILSNVQSLWNKTDELQAQARYRHEFRDACILALTETWLSHKDLDKDVTIDGFGKPIRLDRDAVATGKSTGGGLCLFLNERYCDAKSVIIRERLCTADLELLSTSLRPRYLPREFPQVFVTLVYIHPKANEGNACELIHQYVTCPTRQDKIIDLCYGNIKGAYKSIPLPPLGLSDHNCVHLIPAYRSALKRGKVQHIQVKDWSEEACLTLQGCIESTDWDMFTESCSDINELTNVISSWVVYCKDHVIPDKTVKIYPNNKPWVSKSLKMLLHQHRGTSQLAKRHQT</sequence>
<keyword evidence="2" id="KW-1185">Reference proteome</keyword>
<reference evidence="1" key="1">
    <citation type="journal article" date="2023" name="Front. Mar. Sci.">
        <title>A new Merluccius polli reference genome to investigate the effects of global change in West African waters.</title>
        <authorList>
            <person name="Mateo J.L."/>
            <person name="Blanco-Fernandez C."/>
            <person name="Garcia-Vazquez E."/>
            <person name="Machado-Schiaffino G."/>
        </authorList>
    </citation>
    <scope>NUCLEOTIDE SEQUENCE</scope>
    <source>
        <strain evidence="1">C29</strain>
        <tissue evidence="1">Fin</tissue>
    </source>
</reference>
<organism evidence="1 2">
    <name type="scientific">Merluccius polli</name>
    <name type="common">Benguela hake</name>
    <name type="synonym">Merluccius cadenati</name>
    <dbReference type="NCBI Taxonomy" id="89951"/>
    <lineage>
        <taxon>Eukaryota</taxon>
        <taxon>Metazoa</taxon>
        <taxon>Chordata</taxon>
        <taxon>Craniata</taxon>
        <taxon>Vertebrata</taxon>
        <taxon>Euteleostomi</taxon>
        <taxon>Actinopterygii</taxon>
        <taxon>Neopterygii</taxon>
        <taxon>Teleostei</taxon>
        <taxon>Neoteleostei</taxon>
        <taxon>Acanthomorphata</taxon>
        <taxon>Zeiogadaria</taxon>
        <taxon>Gadariae</taxon>
        <taxon>Gadiformes</taxon>
        <taxon>Gadoidei</taxon>
        <taxon>Merlucciidae</taxon>
        <taxon>Merluccius</taxon>
    </lineage>
</organism>
<comment type="caution">
    <text evidence="1">The sequence shown here is derived from an EMBL/GenBank/DDBJ whole genome shotgun (WGS) entry which is preliminary data.</text>
</comment>
<dbReference type="AlphaFoldDB" id="A0AA47N1L0"/>